<organism evidence="25 26">
    <name type="scientific">Fukomys damarensis</name>
    <name type="common">Damaraland mole rat</name>
    <name type="synonym">Cryptomys damarensis</name>
    <dbReference type="NCBI Taxonomy" id="885580"/>
    <lineage>
        <taxon>Eukaryota</taxon>
        <taxon>Metazoa</taxon>
        <taxon>Chordata</taxon>
        <taxon>Craniata</taxon>
        <taxon>Vertebrata</taxon>
        <taxon>Euteleostomi</taxon>
        <taxon>Mammalia</taxon>
        <taxon>Eutheria</taxon>
        <taxon>Euarchontoglires</taxon>
        <taxon>Glires</taxon>
        <taxon>Rodentia</taxon>
        <taxon>Hystricomorpha</taxon>
        <taxon>Bathyergidae</taxon>
        <taxon>Fukomys</taxon>
    </lineage>
</organism>
<name>A0A091DCI9_FUKDA</name>
<feature type="transmembrane region" description="Helical" evidence="22">
    <location>
        <begin position="637"/>
        <end position="659"/>
    </location>
</feature>
<dbReference type="PANTHER" id="PTHR14239">
    <property type="entry name" value="DUDULIN-RELATED"/>
    <property type="match status" value="1"/>
</dbReference>
<evidence type="ECO:0000256" key="15">
    <source>
        <dbReference type="ARBA" id="ARBA00023004"/>
    </source>
</evidence>
<keyword evidence="12" id="KW-0274">FAD</keyword>
<dbReference type="FunFam" id="3.40.50.720:FF:000051">
    <property type="entry name" value="STEAP2 metalloreductase"/>
    <property type="match status" value="1"/>
</dbReference>
<sequence>MIRKHSHIKISHYHQHLREQLDLDLSPLEYMTECYPEIREKEEMRKLTGRYGLPGKQQTIDALADAIKDCKGSTMLVSHDFRPIQQVAQEIWVCEKPTITRWLGDILAYKEHFKSKLVDEELQLTKRTHNVKGGRGTHGLRGTEASKKKGEGEMDQQKGEEEKLFKHCQVPNAEITAENSLGNGGEPVSASVHLTIKLGRVQATRMPSEMDKPLISDHLVDSDGSLAEPHMGAPRVGILGSGDFARSLATRLLGSGFSVVVGSRNPKRTAGLFPSSAQVTFQEEAVTSPGVIFVAVFREHYSSLCGLSDQLAGKILVDVSNPTEQEHLRHQESNAEYLASLFPTCAVVKAFNVISAWTLQAGPRDGNRQVPVCSDQPEAKRTVSEMVHAMGFMPLDMGSLASAREVEAMPLRLLPAWKVPALLALGLFVCFFAYNFTRDVLQPYVQEGKNKFYKLPVSVVNTTLPCVAYVLLSLVYLPGVLAAALQLRRGTKYRRFPDWLDHWLQHRKQIGLLSFFCAALHALYSFCLPLRRSHRYDLINLAVKQMLTNKSHLWVEEEVWRMEIYLSMGVLALGTLSLLAVTSLPSIANSLNWKEFSFVQSTLGFVALVLSTLHTLTYGWTRAFEESRYKFYLPPTFTLTLLVPCAIILAKGLFLLPCFSRRLTKIRRGWEKDGAVKFTLPTDSILAEKTSHV</sequence>
<evidence type="ECO:0000256" key="9">
    <source>
        <dbReference type="ARBA" id="ARBA00022692"/>
    </source>
</evidence>
<dbReference type="GO" id="GO:0008823">
    <property type="term" value="F:cupric reductase (NADH) activity"/>
    <property type="evidence" value="ECO:0007669"/>
    <property type="project" value="TreeGrafter"/>
</dbReference>
<comment type="subcellular location">
    <subcellularLocation>
        <location evidence="3">Endosome membrane</location>
        <topology evidence="3">Multi-pass membrane protein</topology>
    </subcellularLocation>
</comment>
<keyword evidence="6" id="KW-0410">Iron transport</keyword>
<evidence type="ECO:0000256" key="20">
    <source>
        <dbReference type="ARBA" id="ARBA00049387"/>
    </source>
</evidence>
<protein>
    <submittedName>
        <fullName evidence="25">Metalloreductase STEAP3</fullName>
    </submittedName>
</protein>
<evidence type="ECO:0000256" key="10">
    <source>
        <dbReference type="ARBA" id="ARBA00022723"/>
    </source>
</evidence>
<evidence type="ECO:0000256" key="19">
    <source>
        <dbReference type="ARBA" id="ARBA00048958"/>
    </source>
</evidence>
<feature type="transmembrane region" description="Helical" evidence="22">
    <location>
        <begin position="419"/>
        <end position="437"/>
    </location>
</feature>
<dbReference type="GO" id="GO:0006826">
    <property type="term" value="P:iron ion transport"/>
    <property type="evidence" value="ECO:0007669"/>
    <property type="project" value="UniProtKB-KW"/>
</dbReference>
<keyword evidence="8" id="KW-0285">Flavoprotein</keyword>
<keyword evidence="17" id="KW-0406">Ion transport</keyword>
<feature type="domain" description="Ferric oxidoreductase" evidence="23">
    <location>
        <begin position="466"/>
        <end position="610"/>
    </location>
</feature>
<feature type="transmembrane region" description="Helical" evidence="22">
    <location>
        <begin position="564"/>
        <end position="584"/>
    </location>
</feature>
<keyword evidence="11" id="KW-0967">Endosome</keyword>
<dbReference type="eggNOG" id="ENOG502QRP3">
    <property type="taxonomic scope" value="Eukaryota"/>
</dbReference>
<dbReference type="STRING" id="885580.ENSFDAP00000018799"/>
<evidence type="ECO:0000259" key="23">
    <source>
        <dbReference type="Pfam" id="PF01794"/>
    </source>
</evidence>
<feature type="transmembrane region" description="Helical" evidence="22">
    <location>
        <begin position="457"/>
        <end position="485"/>
    </location>
</feature>
<evidence type="ECO:0000256" key="18">
    <source>
        <dbReference type="ARBA" id="ARBA00023136"/>
    </source>
</evidence>
<evidence type="ECO:0000256" key="4">
    <source>
        <dbReference type="ARBA" id="ARBA00007729"/>
    </source>
</evidence>
<dbReference type="Proteomes" id="UP000028990">
    <property type="component" value="Unassembled WGS sequence"/>
</dbReference>
<dbReference type="SUPFAM" id="SSF51735">
    <property type="entry name" value="NAD(P)-binding Rossmann-fold domains"/>
    <property type="match status" value="1"/>
</dbReference>
<evidence type="ECO:0000256" key="21">
    <source>
        <dbReference type="SAM" id="MobiDB-lite"/>
    </source>
</evidence>
<keyword evidence="10" id="KW-0479">Metal-binding</keyword>
<evidence type="ECO:0000313" key="25">
    <source>
        <dbReference type="EMBL" id="KFO29854.1"/>
    </source>
</evidence>
<evidence type="ECO:0000256" key="2">
    <source>
        <dbReference type="ARBA" id="ARBA00001974"/>
    </source>
</evidence>
<dbReference type="GO" id="GO:0015677">
    <property type="term" value="P:copper ion import"/>
    <property type="evidence" value="ECO:0007669"/>
    <property type="project" value="TreeGrafter"/>
</dbReference>
<dbReference type="Pfam" id="PF03807">
    <property type="entry name" value="F420_oxidored"/>
    <property type="match status" value="1"/>
</dbReference>
<proteinExistence type="inferred from homology"/>
<evidence type="ECO:0000256" key="8">
    <source>
        <dbReference type="ARBA" id="ARBA00022630"/>
    </source>
</evidence>
<keyword evidence="5" id="KW-0813">Transport</keyword>
<feature type="transmembrane region" description="Helical" evidence="22">
    <location>
        <begin position="596"/>
        <end position="617"/>
    </location>
</feature>
<feature type="compositionally biased region" description="Basic and acidic residues" evidence="21">
    <location>
        <begin position="144"/>
        <end position="155"/>
    </location>
</feature>
<dbReference type="Pfam" id="PF01794">
    <property type="entry name" value="Ferric_reduct"/>
    <property type="match status" value="1"/>
</dbReference>
<dbReference type="GO" id="GO:0052851">
    <property type="term" value="F:ferric-chelate reductase (NADPH) activity"/>
    <property type="evidence" value="ECO:0007669"/>
    <property type="project" value="TreeGrafter"/>
</dbReference>
<dbReference type="AlphaFoldDB" id="A0A091DCI9"/>
<dbReference type="PANTHER" id="PTHR14239:SF8">
    <property type="entry name" value="METALLOREDUCTASE STEAP3"/>
    <property type="match status" value="1"/>
</dbReference>
<evidence type="ECO:0000256" key="17">
    <source>
        <dbReference type="ARBA" id="ARBA00023065"/>
    </source>
</evidence>
<evidence type="ECO:0000256" key="6">
    <source>
        <dbReference type="ARBA" id="ARBA00022496"/>
    </source>
</evidence>
<evidence type="ECO:0000256" key="5">
    <source>
        <dbReference type="ARBA" id="ARBA00022448"/>
    </source>
</evidence>
<feature type="domain" description="Pyrroline-5-carboxylate reductase catalytic N-terminal" evidence="24">
    <location>
        <begin position="235"/>
        <end position="322"/>
    </location>
</feature>
<dbReference type="InterPro" id="IPR051267">
    <property type="entry name" value="STEAP_metalloreductase"/>
</dbReference>
<evidence type="ECO:0000256" key="12">
    <source>
        <dbReference type="ARBA" id="ARBA00022827"/>
    </source>
</evidence>
<comment type="cofactor">
    <cofactor evidence="2">
        <name>FAD</name>
        <dbReference type="ChEBI" id="CHEBI:57692"/>
    </cofactor>
</comment>
<keyword evidence="14" id="KW-0560">Oxidoreductase</keyword>
<dbReference type="EMBL" id="KN122559">
    <property type="protein sequence ID" value="KFO29854.1"/>
    <property type="molecule type" value="Genomic_DNA"/>
</dbReference>
<keyword evidence="9 22" id="KW-0812">Transmembrane</keyword>
<evidence type="ECO:0000256" key="7">
    <source>
        <dbReference type="ARBA" id="ARBA00022617"/>
    </source>
</evidence>
<keyword evidence="26" id="KW-1185">Reference proteome</keyword>
<dbReference type="GO" id="GO:0010008">
    <property type="term" value="C:endosome membrane"/>
    <property type="evidence" value="ECO:0007669"/>
    <property type="project" value="UniProtKB-SubCell"/>
</dbReference>
<dbReference type="InterPro" id="IPR013130">
    <property type="entry name" value="Fe3_Rdtase_TM_dom"/>
</dbReference>
<dbReference type="InterPro" id="IPR028939">
    <property type="entry name" value="P5C_Rdtase_cat_N"/>
</dbReference>
<keyword evidence="7" id="KW-0349">Heme</keyword>
<evidence type="ECO:0000313" key="26">
    <source>
        <dbReference type="Proteomes" id="UP000028990"/>
    </source>
</evidence>
<comment type="catalytic activity">
    <reaction evidence="20">
        <text>2 Fe(2+) + NADP(+) + H(+) = 2 Fe(3+) + NADPH</text>
        <dbReference type="Rhea" id="RHEA:71767"/>
        <dbReference type="ChEBI" id="CHEBI:15378"/>
        <dbReference type="ChEBI" id="CHEBI:29033"/>
        <dbReference type="ChEBI" id="CHEBI:29034"/>
        <dbReference type="ChEBI" id="CHEBI:57783"/>
        <dbReference type="ChEBI" id="CHEBI:58349"/>
    </reaction>
    <physiologicalReaction direction="right-to-left" evidence="20">
        <dbReference type="Rhea" id="RHEA:71769"/>
    </physiologicalReaction>
</comment>
<evidence type="ECO:0000256" key="22">
    <source>
        <dbReference type="SAM" id="Phobius"/>
    </source>
</evidence>
<dbReference type="GO" id="GO:0046872">
    <property type="term" value="F:metal ion binding"/>
    <property type="evidence" value="ECO:0007669"/>
    <property type="project" value="UniProtKB-KW"/>
</dbReference>
<evidence type="ECO:0000256" key="3">
    <source>
        <dbReference type="ARBA" id="ARBA00004337"/>
    </source>
</evidence>
<keyword evidence="18 22" id="KW-0472">Membrane</keyword>
<keyword evidence="13 22" id="KW-1133">Transmembrane helix</keyword>
<accession>A0A091DCI9</accession>
<comment type="cofactor">
    <cofactor evidence="1">
        <name>heme b</name>
        <dbReference type="ChEBI" id="CHEBI:60344"/>
    </cofactor>
</comment>
<evidence type="ECO:0000256" key="1">
    <source>
        <dbReference type="ARBA" id="ARBA00001970"/>
    </source>
</evidence>
<comment type="similarity">
    <text evidence="4">Belongs to the STEAP family.</text>
</comment>
<evidence type="ECO:0000256" key="16">
    <source>
        <dbReference type="ARBA" id="ARBA00023008"/>
    </source>
</evidence>
<comment type="catalytic activity">
    <reaction evidence="19">
        <text>2 Cu(+) + NADP(+) + H(+) = 2 Cu(2+) + NADPH</text>
        <dbReference type="Rhea" id="RHEA:71771"/>
        <dbReference type="ChEBI" id="CHEBI:15378"/>
        <dbReference type="ChEBI" id="CHEBI:29036"/>
        <dbReference type="ChEBI" id="CHEBI:49552"/>
        <dbReference type="ChEBI" id="CHEBI:57783"/>
        <dbReference type="ChEBI" id="CHEBI:58349"/>
    </reaction>
    <physiologicalReaction direction="right-to-left" evidence="19">
        <dbReference type="Rhea" id="RHEA:71773"/>
    </physiologicalReaction>
</comment>
<evidence type="ECO:0000256" key="11">
    <source>
        <dbReference type="ARBA" id="ARBA00022753"/>
    </source>
</evidence>
<feature type="transmembrane region" description="Helical" evidence="22">
    <location>
        <begin position="510"/>
        <end position="531"/>
    </location>
</feature>
<evidence type="ECO:0000256" key="13">
    <source>
        <dbReference type="ARBA" id="ARBA00022989"/>
    </source>
</evidence>
<keyword evidence="15" id="KW-0408">Iron</keyword>
<evidence type="ECO:0000256" key="14">
    <source>
        <dbReference type="ARBA" id="ARBA00023002"/>
    </source>
</evidence>
<reference evidence="25 26" key="1">
    <citation type="submission" date="2013-11" db="EMBL/GenBank/DDBJ databases">
        <title>The Damaraland mole rat (Fukomys damarensis) genome and evolution of African mole rats.</title>
        <authorList>
            <person name="Gladyshev V.N."/>
            <person name="Fang X."/>
        </authorList>
    </citation>
    <scope>NUCLEOTIDE SEQUENCE [LARGE SCALE GENOMIC DNA]</scope>
    <source>
        <tissue evidence="25">Liver</tissue>
    </source>
</reference>
<dbReference type="GO" id="GO:0005886">
    <property type="term" value="C:plasma membrane"/>
    <property type="evidence" value="ECO:0007669"/>
    <property type="project" value="TreeGrafter"/>
</dbReference>
<gene>
    <name evidence="25" type="ORF">H920_08766</name>
</gene>
<dbReference type="Gene3D" id="3.40.50.720">
    <property type="entry name" value="NAD(P)-binding Rossmann-like Domain"/>
    <property type="match status" value="1"/>
</dbReference>
<feature type="region of interest" description="Disordered" evidence="21">
    <location>
        <begin position="130"/>
        <end position="155"/>
    </location>
</feature>
<evidence type="ECO:0000259" key="24">
    <source>
        <dbReference type="Pfam" id="PF03807"/>
    </source>
</evidence>
<keyword evidence="16" id="KW-0186">Copper</keyword>
<dbReference type="InterPro" id="IPR036291">
    <property type="entry name" value="NAD(P)-bd_dom_sf"/>
</dbReference>